<keyword evidence="1" id="KW-1133">Transmembrane helix</keyword>
<feature type="domain" description="EAL" evidence="2">
    <location>
        <begin position="405"/>
        <end position="646"/>
    </location>
</feature>
<feature type="transmembrane region" description="Helical" evidence="1">
    <location>
        <begin position="152"/>
        <end position="172"/>
    </location>
</feature>
<dbReference type="CDD" id="cd01948">
    <property type="entry name" value="EAL"/>
    <property type="match status" value="1"/>
</dbReference>
<dbReference type="InterPro" id="IPR043128">
    <property type="entry name" value="Rev_trsase/Diguanyl_cyclase"/>
</dbReference>
<dbReference type="RefSeq" id="WP_311362840.1">
    <property type="nucleotide sequence ID" value="NZ_JAVRIE010000007.1"/>
</dbReference>
<feature type="domain" description="GGDEF" evidence="3">
    <location>
        <begin position="267"/>
        <end position="398"/>
    </location>
</feature>
<feature type="transmembrane region" description="Helical" evidence="1">
    <location>
        <begin position="7"/>
        <end position="27"/>
    </location>
</feature>
<dbReference type="PANTHER" id="PTHR33121:SF79">
    <property type="entry name" value="CYCLIC DI-GMP PHOSPHODIESTERASE PDED-RELATED"/>
    <property type="match status" value="1"/>
</dbReference>
<dbReference type="Gene3D" id="6.20.270.20">
    <property type="entry name" value="LapD/MoxY periplasmic domain"/>
    <property type="match status" value="1"/>
</dbReference>
<dbReference type="SUPFAM" id="SSF141868">
    <property type="entry name" value="EAL domain-like"/>
    <property type="match status" value="1"/>
</dbReference>
<dbReference type="InterPro" id="IPR042461">
    <property type="entry name" value="LapD_MoxY_peri_C"/>
</dbReference>
<evidence type="ECO:0000313" key="5">
    <source>
        <dbReference type="Proteomes" id="UP001249020"/>
    </source>
</evidence>
<keyword evidence="1" id="KW-0472">Membrane</keyword>
<dbReference type="InterPro" id="IPR029787">
    <property type="entry name" value="Nucleotide_cyclase"/>
</dbReference>
<dbReference type="Gene3D" id="3.30.70.270">
    <property type="match status" value="1"/>
</dbReference>
<dbReference type="Gene3D" id="3.30.110.200">
    <property type="match status" value="1"/>
</dbReference>
<dbReference type="InterPro" id="IPR035919">
    <property type="entry name" value="EAL_sf"/>
</dbReference>
<organism evidence="4 5">
    <name type="scientific">Brumicola blandensis</name>
    <dbReference type="NCBI Taxonomy" id="3075611"/>
    <lineage>
        <taxon>Bacteria</taxon>
        <taxon>Pseudomonadati</taxon>
        <taxon>Pseudomonadota</taxon>
        <taxon>Gammaproteobacteria</taxon>
        <taxon>Alteromonadales</taxon>
        <taxon>Alteromonadaceae</taxon>
        <taxon>Brumicola</taxon>
    </lineage>
</organism>
<dbReference type="SMART" id="SM00267">
    <property type="entry name" value="GGDEF"/>
    <property type="match status" value="1"/>
</dbReference>
<evidence type="ECO:0000259" key="3">
    <source>
        <dbReference type="PROSITE" id="PS50887"/>
    </source>
</evidence>
<dbReference type="Pfam" id="PF00990">
    <property type="entry name" value="GGDEF"/>
    <property type="match status" value="1"/>
</dbReference>
<dbReference type="Proteomes" id="UP001249020">
    <property type="component" value="Unassembled WGS sequence"/>
</dbReference>
<dbReference type="PROSITE" id="PS50883">
    <property type="entry name" value="EAL"/>
    <property type="match status" value="1"/>
</dbReference>
<dbReference type="PANTHER" id="PTHR33121">
    <property type="entry name" value="CYCLIC DI-GMP PHOSPHODIESTERASE PDEF"/>
    <property type="match status" value="1"/>
</dbReference>
<evidence type="ECO:0000259" key="2">
    <source>
        <dbReference type="PROSITE" id="PS50883"/>
    </source>
</evidence>
<reference evidence="4 5" key="1">
    <citation type="submission" date="2023-09" db="EMBL/GenBank/DDBJ databases">
        <authorList>
            <person name="Rey-Velasco X."/>
        </authorList>
    </citation>
    <scope>NUCLEOTIDE SEQUENCE [LARGE SCALE GENOMIC DNA]</scope>
    <source>
        <strain evidence="4 5">W409</strain>
    </source>
</reference>
<evidence type="ECO:0000256" key="1">
    <source>
        <dbReference type="SAM" id="Phobius"/>
    </source>
</evidence>
<name>A0AAW8R3S7_9ALTE</name>
<accession>A0AAW8R3S7</accession>
<dbReference type="Pfam" id="PF00563">
    <property type="entry name" value="EAL"/>
    <property type="match status" value="1"/>
</dbReference>
<protein>
    <submittedName>
        <fullName evidence="4">EAL domain-containing protein</fullName>
    </submittedName>
</protein>
<proteinExistence type="predicted"/>
<dbReference type="InterPro" id="IPR000160">
    <property type="entry name" value="GGDEF_dom"/>
</dbReference>
<dbReference type="InterPro" id="IPR050706">
    <property type="entry name" value="Cyclic-di-GMP_PDE-like"/>
</dbReference>
<dbReference type="Pfam" id="PF16448">
    <property type="entry name" value="LapD_MoxY_N"/>
    <property type="match status" value="1"/>
</dbReference>
<sequence>MSLSKQLGLGFFLVLFIVFMSSIWVNVSNTREYIEYQLSSHAQDTATSLGLSIMPHLESEEGLPIIDTMTNAIFDRGYYQEITLYNGEDEVLIRKINTQTLDDVPAWFVDLFTIEAPKSNTELNTGWTIAGRLEVISNPGFGYQQLWSNAKATFSVISIIFVFGLFFVYALVKMITRPLKDVALQAEKMSDKHFEKVSRVPKTKELKQFVLAINVMSTKLGKLFMQLNKQSEQYRRFAYSDVVTEVGNRRAFDLAFEQLLRDEQHHSQGFLLIIRGTSLQNINEHIGINEGDSYLKKICEETKQICSQHFSHFSIYRIAGADFAVLLEDIEKPKCESLVEALAANFKRIEKSEYQLGTAHIGATEFQYSDNYHAAMERADSALAIAATLPSQWQFASNITIKQSNSEWRGQILQLIDEAKADFAAQPLIMPNSKVEYSEWFARMKRKDTGEMVPMSQLIPASVRLNYSEELDKMLFSNAFALLKAKNGRVGLNVSRLSSLSPNFQSWLLSKLNEEPDIAKRLVLEIPERALVNSAQTLNMFAQQLKALGVSITLEHYGAQLAGFIHLKELQPDYLKLDGRFTANIHEQQDNQLFVESLLAIAHGLNIKIIAEMVESSAESDWLKDAGVDFQQGYFIAAPRLVQDEQ</sequence>
<dbReference type="EMBL" id="JAVRIE010000007">
    <property type="protein sequence ID" value="MDT0584073.1"/>
    <property type="molecule type" value="Genomic_DNA"/>
</dbReference>
<gene>
    <name evidence="4" type="ORF">RM544_16110</name>
</gene>
<dbReference type="SMART" id="SM00052">
    <property type="entry name" value="EAL"/>
    <property type="match status" value="1"/>
</dbReference>
<dbReference type="Gene3D" id="3.20.20.450">
    <property type="entry name" value="EAL domain"/>
    <property type="match status" value="1"/>
</dbReference>
<dbReference type="GO" id="GO:0071111">
    <property type="term" value="F:cyclic-guanylate-specific phosphodiesterase activity"/>
    <property type="evidence" value="ECO:0007669"/>
    <property type="project" value="InterPro"/>
</dbReference>
<dbReference type="PROSITE" id="PS50887">
    <property type="entry name" value="GGDEF"/>
    <property type="match status" value="1"/>
</dbReference>
<dbReference type="Gene3D" id="6.10.340.10">
    <property type="match status" value="1"/>
</dbReference>
<keyword evidence="1" id="KW-0812">Transmembrane</keyword>
<dbReference type="InterPro" id="IPR001633">
    <property type="entry name" value="EAL_dom"/>
</dbReference>
<evidence type="ECO:0000313" key="4">
    <source>
        <dbReference type="EMBL" id="MDT0584073.1"/>
    </source>
</evidence>
<keyword evidence="5" id="KW-1185">Reference proteome</keyword>
<dbReference type="SUPFAM" id="SSF55073">
    <property type="entry name" value="Nucleotide cyclase"/>
    <property type="match status" value="1"/>
</dbReference>
<comment type="caution">
    <text evidence="4">The sequence shown here is derived from an EMBL/GenBank/DDBJ whole genome shotgun (WGS) entry which is preliminary data.</text>
</comment>
<dbReference type="InterPro" id="IPR032244">
    <property type="entry name" value="LapD_MoxY_N"/>
</dbReference>
<dbReference type="AlphaFoldDB" id="A0AAW8R3S7"/>